<feature type="region of interest" description="Disordered" evidence="19">
    <location>
        <begin position="667"/>
        <end position="696"/>
    </location>
</feature>
<evidence type="ECO:0000259" key="22">
    <source>
        <dbReference type="PROSITE" id="PS50868"/>
    </source>
</evidence>
<evidence type="ECO:0000313" key="24">
    <source>
        <dbReference type="Proteomes" id="UP000738325"/>
    </source>
</evidence>
<reference evidence="23" key="1">
    <citation type="journal article" date="2020" name="Fungal Divers.">
        <title>Resolving the Mortierellaceae phylogeny through synthesis of multi-gene phylogenetics and phylogenomics.</title>
        <authorList>
            <person name="Vandepol N."/>
            <person name="Liber J."/>
            <person name="Desiro A."/>
            <person name="Na H."/>
            <person name="Kennedy M."/>
            <person name="Barry K."/>
            <person name="Grigoriev I.V."/>
            <person name="Miller A.N."/>
            <person name="O'Donnell K."/>
            <person name="Stajich J.E."/>
            <person name="Bonito G."/>
        </authorList>
    </citation>
    <scope>NUCLEOTIDE SEQUENCE</scope>
    <source>
        <strain evidence="23">REB-010B</strain>
    </source>
</reference>
<keyword evidence="8" id="KW-0949">S-adenosyl-L-methionine</keyword>
<feature type="compositionally biased region" description="Low complexity" evidence="19">
    <location>
        <begin position="1218"/>
        <end position="1227"/>
    </location>
</feature>
<sequence length="1539" mass="170510">MLTGSTTTDSGNDSESLASTVLALSETTAESTDASTTEMPVNSAPVNLSLATGSAIGSNSTSLSTSASALSSIGALQPIQSLDGTPASVRNFRVLYDPFLDASKSRNTSVLCRYQDDLTEEDKHDPQDPRRTAANYSYLISKTRRAFKGTLASVRFERDNNSVSQHGVLISHLAFTITSYDLEVLFAGCGDILDILIERHPVTGTGLGFARVVFAGPEAEGSAKRAVDTLHAKEIDSRPLKVILDGSGSKFRKAKANVAARIEAAKAKAALAAESSNDRDIYTNDDDMEIDDASTPPPSNMLSPGSSLPSVTSSTGSLPISSSSSNSLASSAANSSLSAPSTTKGSQAVSSASQHATLKRVPIPLPPNPRTRIPLPPMPPPELHQVRGAKAAHKEDTEPDDGASRPKATGSTVNTTTTRVAAPVSRREWEKAADMSHGPPPIDSYRGLSKSRELDPYRSAAGPPLLLSPGSLGRAEWMKQGGMLTGPHLRDEFYDRRGSYFDDMQFPPDRYERYPSRRRSSRSRSRSWSRSRSRDRSPSPIWNPETNMHGLGGRRGRGHAEMRTSGLDGESGGWQKDLACLIINRDCLPFHRISIENMKQEFDKFGPERIERHGENWYIRFVSLAQARKCHVVLNQKPLLGQRITITLHEPGDDKLPLELLARRTSIKEPGHRRASDTGRKLSVSSANSRAKAPSKEESLVRWASDMIMKELFQVFLKDLGNRVIGPTIYDFLNPATRIAKEAERAEARIKDAAKDAARTKSEDGVTLDTSVDSGMDDSLNGKIAGDSSLRFTKSLEPGSSRLNHDQARQDAKSSSKDTYQLSRSDALPKLPSFKKRAPTDPNAVRKPRSDRDKKHIKKPAKSRALGRRAHSRQASYSQSRSRSRSPRSRSRSGSRNGYRSNSRSVSRSPSPSRLRRGFKSRGRTRSPTHSKSRSRSNSRSYSRGRAPLRYIDSDSETERSKTKDRKGGRSRRYSRGVRSSSSQDEDHGVASKRFQKRDSKTPRKKGSQTGNKKTQRLRDYLSSSDDERRSDDFLTEFSKRQPQGDSSDDYDVDEDVEFVVDDEAEVERIDDDDDIEGDGTENDELAALRDRESAGEDDAKLAKMRQKRKRNHDVDLKKKAVESTAVELDSGSDYGTGGGKARKTKKVKKQPGTAATPAPPKKSVLDKAKKQRQDEGRSDAESQDVVMEDVFVSSTQSDRHRHDAASHRDRERTPDYSDSVSVTGSESESDTDSDSSYFDLYEPYESGKSGSGLVINERDALPLDFSNGDEEDFRFMKIALEMERKRAEEEETRRRNGIGADDRAHQLRELEATLAAQESSTRDTQPSAHRTGSARTEGFYKISDMAKAIYLPHRNTAQVNTASARVSSRMNRVNNRRMLVGMATDSDIMKFNQLKVRKKQLRFAKSPIHDWGLFAMEKVDANDMVIEYIGEVIRQKVADHREKRYERMGIGSSYLFRVDDDTVIDATKMGNIARFINHCCTPNCNAKIITVDGQKKIVIYAKRDIEEGEEITYDYKFPIEADKIPCLCGSPGCRRTLN</sequence>
<feature type="compositionally biased region" description="Basic and acidic residues" evidence="19">
    <location>
        <begin position="1113"/>
        <end position="1122"/>
    </location>
</feature>
<dbReference type="PANTHER" id="PTHR45814">
    <property type="entry name" value="HISTONE-LYSINE N-METHYLTRANSFERASE SETD1"/>
    <property type="match status" value="1"/>
</dbReference>
<keyword evidence="24" id="KW-1185">Reference proteome</keyword>
<dbReference type="Pfam" id="PF00856">
    <property type="entry name" value="SET"/>
    <property type="match status" value="1"/>
</dbReference>
<dbReference type="InterPro" id="IPR001214">
    <property type="entry name" value="SET_dom"/>
</dbReference>
<gene>
    <name evidence="23" type="primary">SET1</name>
    <name evidence="23" type="ORF">BGZ99_008309</name>
</gene>
<keyword evidence="7" id="KW-0808">Transferase</keyword>
<evidence type="ECO:0000256" key="2">
    <source>
        <dbReference type="ARBA" id="ARBA00004286"/>
    </source>
</evidence>
<feature type="domain" description="SET" evidence="21">
    <location>
        <begin position="1400"/>
        <end position="1517"/>
    </location>
</feature>
<dbReference type="SMART" id="SM00360">
    <property type="entry name" value="RRM"/>
    <property type="match status" value="1"/>
</dbReference>
<evidence type="ECO:0000256" key="12">
    <source>
        <dbReference type="ARBA" id="ARBA00023163"/>
    </source>
</evidence>
<evidence type="ECO:0000256" key="7">
    <source>
        <dbReference type="ARBA" id="ARBA00022679"/>
    </source>
</evidence>
<feature type="compositionally biased region" description="Pro residues" evidence="19">
    <location>
        <begin position="363"/>
        <end position="382"/>
    </location>
</feature>
<feature type="compositionally biased region" description="Basic residues" evidence="19">
    <location>
        <begin position="1141"/>
        <end position="1150"/>
    </location>
</feature>
<evidence type="ECO:0000256" key="8">
    <source>
        <dbReference type="ARBA" id="ARBA00022691"/>
    </source>
</evidence>
<organism evidence="23 24">
    <name type="scientific">Dissophora globulifera</name>
    <dbReference type="NCBI Taxonomy" id="979702"/>
    <lineage>
        <taxon>Eukaryota</taxon>
        <taxon>Fungi</taxon>
        <taxon>Fungi incertae sedis</taxon>
        <taxon>Mucoromycota</taxon>
        <taxon>Mortierellomycotina</taxon>
        <taxon>Mortierellomycetes</taxon>
        <taxon>Mortierellales</taxon>
        <taxon>Mortierellaceae</taxon>
        <taxon>Dissophora</taxon>
    </lineage>
</organism>
<protein>
    <recommendedName>
        <fullName evidence="4">Histone-lysine N-methyltransferase, H3 lysine-4 specific</fullName>
        <ecNumber evidence="3">2.1.1.354</ecNumber>
    </recommendedName>
    <alternativeName>
        <fullName evidence="14">SET domain-containing protein 1</fullName>
    </alternativeName>
</protein>
<feature type="compositionally biased region" description="Basic and acidic residues" evidence="19">
    <location>
        <begin position="957"/>
        <end position="968"/>
    </location>
</feature>
<feature type="compositionally biased region" description="Acidic residues" evidence="19">
    <location>
        <begin position="1047"/>
        <end position="1085"/>
    </location>
</feature>
<evidence type="ECO:0000256" key="10">
    <source>
        <dbReference type="ARBA" id="ARBA00022884"/>
    </source>
</evidence>
<evidence type="ECO:0000256" key="17">
    <source>
        <dbReference type="ARBA" id="ARBA00049129"/>
    </source>
</evidence>
<dbReference type="PROSITE" id="PS50102">
    <property type="entry name" value="RRM"/>
    <property type="match status" value="1"/>
</dbReference>
<dbReference type="Pfam" id="PF11767">
    <property type="entry name" value="SET_assoc"/>
    <property type="match status" value="1"/>
</dbReference>
<accession>A0A9P6R9Y5</accession>
<dbReference type="SUPFAM" id="SSF82199">
    <property type="entry name" value="SET domain"/>
    <property type="match status" value="1"/>
</dbReference>
<dbReference type="InterPro" id="IPR012677">
    <property type="entry name" value="Nucleotide-bd_a/b_plait_sf"/>
</dbReference>
<feature type="compositionally biased region" description="Basic and acidic residues" evidence="19">
    <location>
        <begin position="1164"/>
        <end position="1181"/>
    </location>
</feature>
<dbReference type="FunFam" id="2.170.270.10:FF:000010">
    <property type="entry name" value="Histone-lysine N-methyltransferase"/>
    <property type="match status" value="1"/>
</dbReference>
<dbReference type="Proteomes" id="UP000738325">
    <property type="component" value="Unassembled WGS sequence"/>
</dbReference>
<evidence type="ECO:0000256" key="9">
    <source>
        <dbReference type="ARBA" id="ARBA00022853"/>
    </source>
</evidence>
<comment type="subcellular location">
    <subcellularLocation>
        <location evidence="2">Chromosome</location>
    </subcellularLocation>
    <subcellularLocation>
        <location evidence="1">Nucleus</location>
    </subcellularLocation>
</comment>
<dbReference type="EMBL" id="JAAAIP010000639">
    <property type="protein sequence ID" value="KAG0314163.1"/>
    <property type="molecule type" value="Genomic_DNA"/>
</dbReference>
<evidence type="ECO:0000256" key="6">
    <source>
        <dbReference type="ARBA" id="ARBA00022603"/>
    </source>
</evidence>
<feature type="compositionally biased region" description="Acidic residues" evidence="19">
    <location>
        <begin position="283"/>
        <end position="292"/>
    </location>
</feature>
<evidence type="ECO:0000313" key="23">
    <source>
        <dbReference type="EMBL" id="KAG0314163.1"/>
    </source>
</evidence>
<evidence type="ECO:0000256" key="16">
    <source>
        <dbReference type="ARBA" id="ARBA00047583"/>
    </source>
</evidence>
<dbReference type="GO" id="GO:0005694">
    <property type="term" value="C:chromosome"/>
    <property type="evidence" value="ECO:0007669"/>
    <property type="project" value="UniProtKB-SubCell"/>
</dbReference>
<feature type="region of interest" description="Disordered" evidence="19">
    <location>
        <begin position="753"/>
        <end position="1244"/>
    </location>
</feature>
<dbReference type="InterPro" id="IPR003616">
    <property type="entry name" value="Post-SET_dom"/>
</dbReference>
<dbReference type="GO" id="GO:0048188">
    <property type="term" value="C:Set1C/COMPASS complex"/>
    <property type="evidence" value="ECO:0007669"/>
    <property type="project" value="InterPro"/>
</dbReference>
<dbReference type="CDD" id="cd19169">
    <property type="entry name" value="SET_SETD1"/>
    <property type="match status" value="1"/>
</dbReference>
<dbReference type="InterPro" id="IPR044570">
    <property type="entry name" value="Set1-like"/>
</dbReference>
<comment type="caution">
    <text evidence="23">The sequence shown here is derived from an EMBL/GenBank/DDBJ whole genome shotgun (WGS) entry which is preliminary data.</text>
</comment>
<feature type="compositionally biased region" description="Basic residues" evidence="19">
    <location>
        <begin position="882"/>
        <end position="893"/>
    </location>
</feature>
<feature type="compositionally biased region" description="Basic and acidic residues" evidence="19">
    <location>
        <begin position="1198"/>
        <end position="1216"/>
    </location>
</feature>
<evidence type="ECO:0000256" key="3">
    <source>
        <dbReference type="ARBA" id="ARBA00012182"/>
    </source>
</evidence>
<evidence type="ECO:0000256" key="13">
    <source>
        <dbReference type="ARBA" id="ARBA00023242"/>
    </source>
</evidence>
<evidence type="ECO:0000256" key="19">
    <source>
        <dbReference type="SAM" id="MobiDB-lite"/>
    </source>
</evidence>
<dbReference type="PROSITE" id="PS50868">
    <property type="entry name" value="POST_SET"/>
    <property type="match status" value="1"/>
</dbReference>
<comment type="catalytic activity">
    <reaction evidence="15">
        <text>L-lysyl(4)-[histone H3] + 3 S-adenosyl-L-methionine = N(6),N(6),N(6)-trimethyl-L-lysyl(4)-[histone H3] + 3 S-adenosyl-L-homocysteine + 3 H(+)</text>
        <dbReference type="Rhea" id="RHEA:60260"/>
        <dbReference type="Rhea" id="RHEA-COMP:15537"/>
        <dbReference type="Rhea" id="RHEA-COMP:15547"/>
        <dbReference type="ChEBI" id="CHEBI:15378"/>
        <dbReference type="ChEBI" id="CHEBI:29969"/>
        <dbReference type="ChEBI" id="CHEBI:57856"/>
        <dbReference type="ChEBI" id="CHEBI:59789"/>
        <dbReference type="ChEBI" id="CHEBI:61961"/>
        <dbReference type="EC" id="2.1.1.354"/>
    </reaction>
</comment>
<keyword evidence="9" id="KW-0156">Chromatin regulator</keyword>
<dbReference type="Gene3D" id="3.30.70.330">
    <property type="match status" value="1"/>
</dbReference>
<feature type="compositionally biased region" description="Basic and acidic residues" evidence="19">
    <location>
        <begin position="667"/>
        <end position="680"/>
    </location>
</feature>
<dbReference type="SMART" id="SM00508">
    <property type="entry name" value="PostSET"/>
    <property type="match status" value="1"/>
</dbReference>
<evidence type="ECO:0000256" key="18">
    <source>
        <dbReference type="PROSITE-ProRule" id="PRU00176"/>
    </source>
</evidence>
<feature type="compositionally biased region" description="Low complexity" evidence="19">
    <location>
        <begin position="894"/>
        <end position="913"/>
    </location>
</feature>
<dbReference type="InterPro" id="IPR037841">
    <property type="entry name" value="SET_SETD1A/B"/>
</dbReference>
<dbReference type="PROSITE" id="PS50280">
    <property type="entry name" value="SET"/>
    <property type="match status" value="1"/>
</dbReference>
<evidence type="ECO:0000256" key="1">
    <source>
        <dbReference type="ARBA" id="ARBA00004123"/>
    </source>
</evidence>
<feature type="compositionally biased region" description="Low complexity" evidence="19">
    <location>
        <begin position="408"/>
        <end position="424"/>
    </location>
</feature>
<dbReference type="InterPro" id="IPR000504">
    <property type="entry name" value="RRM_dom"/>
</dbReference>
<keyword evidence="10 18" id="KW-0694">RNA-binding</keyword>
<evidence type="ECO:0000256" key="14">
    <source>
        <dbReference type="ARBA" id="ARBA00030093"/>
    </source>
</evidence>
<evidence type="ECO:0000256" key="5">
    <source>
        <dbReference type="ARBA" id="ARBA00022454"/>
    </source>
</evidence>
<dbReference type="InterPro" id="IPR024657">
    <property type="entry name" value="COMPASS_Set1_N-SET"/>
</dbReference>
<dbReference type="GO" id="GO:0140999">
    <property type="term" value="F:histone H3K4 trimethyltransferase activity"/>
    <property type="evidence" value="ECO:0007669"/>
    <property type="project" value="UniProtKB-EC"/>
</dbReference>
<dbReference type="InterPro" id="IPR024636">
    <property type="entry name" value="SET_assoc"/>
</dbReference>
<dbReference type="Gene3D" id="2.170.270.10">
    <property type="entry name" value="SET domain"/>
    <property type="match status" value="1"/>
</dbReference>
<dbReference type="CDD" id="cd00590">
    <property type="entry name" value="RRM_SF"/>
    <property type="match status" value="1"/>
</dbReference>
<dbReference type="PANTHER" id="PTHR45814:SF2">
    <property type="entry name" value="HISTONE-LYSINE N-METHYLTRANSFERASE SETD1"/>
    <property type="match status" value="1"/>
</dbReference>
<evidence type="ECO:0000256" key="15">
    <source>
        <dbReference type="ARBA" id="ARBA00047571"/>
    </source>
</evidence>
<dbReference type="InterPro" id="IPR046341">
    <property type="entry name" value="SET_dom_sf"/>
</dbReference>
<dbReference type="EC" id="2.1.1.354" evidence="3"/>
<feature type="compositionally biased region" description="Basic residues" evidence="19">
    <location>
        <begin position="855"/>
        <end position="872"/>
    </location>
</feature>
<feature type="region of interest" description="Disordered" evidence="19">
    <location>
        <begin position="505"/>
        <end position="568"/>
    </location>
</feature>
<feature type="compositionally biased region" description="Basic residues" evidence="19">
    <location>
        <begin position="1103"/>
        <end position="1112"/>
    </location>
</feature>
<feature type="compositionally biased region" description="Basic and acidic residues" evidence="19">
    <location>
        <begin position="753"/>
        <end position="764"/>
    </location>
</feature>
<keyword evidence="5" id="KW-0158">Chromosome</keyword>
<comment type="catalytic activity">
    <reaction evidence="17">
        <text>N(6),N(6)-dimethyl-L-lysyl(4)-[histone H3] + S-adenosyl-L-methionine = N(6),N(6),N(6)-trimethyl-L-lysyl(4)-[histone H3] + S-adenosyl-L-homocysteine + H(+)</text>
        <dbReference type="Rhea" id="RHEA:60272"/>
        <dbReference type="Rhea" id="RHEA-COMP:15537"/>
        <dbReference type="Rhea" id="RHEA-COMP:15540"/>
        <dbReference type="ChEBI" id="CHEBI:15378"/>
        <dbReference type="ChEBI" id="CHEBI:57856"/>
        <dbReference type="ChEBI" id="CHEBI:59789"/>
        <dbReference type="ChEBI" id="CHEBI:61961"/>
        <dbReference type="ChEBI" id="CHEBI:61976"/>
    </reaction>
</comment>
<feature type="compositionally biased region" description="Basic and acidic residues" evidence="19">
    <location>
        <begin position="1087"/>
        <end position="1102"/>
    </location>
</feature>
<feature type="compositionally biased region" description="Basic residues" evidence="19">
    <location>
        <begin position="516"/>
        <end position="531"/>
    </location>
</feature>
<dbReference type="GO" id="GO:0003723">
    <property type="term" value="F:RNA binding"/>
    <property type="evidence" value="ECO:0007669"/>
    <property type="project" value="UniProtKB-UniRule"/>
</dbReference>
<dbReference type="SMART" id="SM00317">
    <property type="entry name" value="SET"/>
    <property type="match status" value="1"/>
</dbReference>
<keyword evidence="6 23" id="KW-0489">Methyltransferase</keyword>
<keyword evidence="11" id="KW-0805">Transcription regulation</keyword>
<dbReference type="GO" id="GO:0032259">
    <property type="term" value="P:methylation"/>
    <property type="evidence" value="ECO:0007669"/>
    <property type="project" value="UniProtKB-KW"/>
</dbReference>
<dbReference type="OrthoDB" id="308383at2759"/>
<dbReference type="InterPro" id="IPR035979">
    <property type="entry name" value="RBD_domain_sf"/>
</dbReference>
<keyword evidence="13" id="KW-0539">Nucleus</keyword>
<comment type="catalytic activity">
    <reaction evidence="16">
        <text>N(6)-methyl-L-lysyl(4)-[histone H3] + S-adenosyl-L-methionine = N(6),N(6)-dimethyl-L-lysyl(4)-[histone H3] + S-adenosyl-L-homocysteine + H(+)</text>
        <dbReference type="Rhea" id="RHEA:60268"/>
        <dbReference type="Rhea" id="RHEA-COMP:15540"/>
        <dbReference type="Rhea" id="RHEA-COMP:15543"/>
        <dbReference type="ChEBI" id="CHEBI:15378"/>
        <dbReference type="ChEBI" id="CHEBI:57856"/>
        <dbReference type="ChEBI" id="CHEBI:59789"/>
        <dbReference type="ChEBI" id="CHEBI:61929"/>
        <dbReference type="ChEBI" id="CHEBI:61976"/>
    </reaction>
</comment>
<feature type="compositionally biased region" description="Low complexity" evidence="19">
    <location>
        <begin position="302"/>
        <end position="343"/>
    </location>
</feature>
<feature type="region of interest" description="Disordered" evidence="19">
    <location>
        <begin position="275"/>
        <end position="449"/>
    </location>
</feature>
<keyword evidence="12" id="KW-0804">Transcription</keyword>
<dbReference type="SMART" id="SM01291">
    <property type="entry name" value="N-SET"/>
    <property type="match status" value="1"/>
</dbReference>
<evidence type="ECO:0000259" key="21">
    <source>
        <dbReference type="PROSITE" id="PS50280"/>
    </source>
</evidence>
<feature type="domain" description="RRM" evidence="20">
    <location>
        <begin position="166"/>
        <end position="247"/>
    </location>
</feature>
<feature type="compositionally biased region" description="Polar residues" evidence="19">
    <location>
        <begin position="344"/>
        <end position="356"/>
    </location>
</feature>
<feature type="domain" description="Post-SET" evidence="22">
    <location>
        <begin position="1523"/>
        <end position="1539"/>
    </location>
</feature>
<dbReference type="Pfam" id="PF00076">
    <property type="entry name" value="RRM_1"/>
    <property type="match status" value="1"/>
</dbReference>
<evidence type="ECO:0000259" key="20">
    <source>
        <dbReference type="PROSITE" id="PS50102"/>
    </source>
</evidence>
<feature type="region of interest" description="Disordered" evidence="19">
    <location>
        <begin position="1316"/>
        <end position="1336"/>
    </location>
</feature>
<feature type="compositionally biased region" description="Basic residues" evidence="19">
    <location>
        <begin position="914"/>
        <end position="937"/>
    </location>
</feature>
<dbReference type="SUPFAM" id="SSF54928">
    <property type="entry name" value="RNA-binding domain, RBD"/>
    <property type="match status" value="1"/>
</dbReference>
<proteinExistence type="predicted"/>
<dbReference type="Pfam" id="PF11764">
    <property type="entry name" value="N-SET"/>
    <property type="match status" value="1"/>
</dbReference>
<name>A0A9P6R9Y5_9FUNG</name>
<feature type="compositionally biased region" description="Polar residues" evidence="19">
    <location>
        <begin position="1317"/>
        <end position="1335"/>
    </location>
</feature>
<evidence type="ECO:0000256" key="11">
    <source>
        <dbReference type="ARBA" id="ARBA00023015"/>
    </source>
</evidence>
<evidence type="ECO:0000256" key="4">
    <source>
        <dbReference type="ARBA" id="ARBA00015839"/>
    </source>
</evidence>
<feature type="compositionally biased region" description="Basic and acidic residues" evidence="19">
    <location>
        <begin position="803"/>
        <end position="816"/>
    </location>
</feature>
<feature type="compositionally biased region" description="Basic and acidic residues" evidence="19">
    <location>
        <begin position="425"/>
        <end position="434"/>
    </location>
</feature>